<dbReference type="InterPro" id="IPR024524">
    <property type="entry name" value="DUF3800"/>
</dbReference>
<keyword evidence="2" id="KW-1185">Reference proteome</keyword>
<protein>
    <recommendedName>
        <fullName evidence="3">DUF3800 domain-containing protein</fullName>
    </recommendedName>
</protein>
<sequence>MNNKIVCFLDESGDLGLKRSDYFILTVIIIKNKNEYILLKKLFKKIKKYKFKKELKIHNEIKSNKVSDKLKKYLLKNLSDFDLNAYSIIFDKTKVKNISILKSNKYFEVYLMIMNNLFNKIKLENPFDLIIDRFISRNLENKFNIEFYKNQKINCKIHHSDSENWVGIQTSDIIAGACLKKYMTMINHLLKLLETFINFMNIKKRITCSIAL</sequence>
<reference evidence="1 2" key="1">
    <citation type="submission" date="2016-04" db="EMBL/GenBank/DDBJ databases">
        <title>Genome sequence of Methanobrevibacter curvatus DSM 11111.</title>
        <authorList>
            <person name="Poehlein A."/>
            <person name="Seedorf H."/>
            <person name="Daniel R."/>
        </authorList>
    </citation>
    <scope>NUCLEOTIDE SEQUENCE [LARGE SCALE GENOMIC DNA]</scope>
    <source>
        <strain evidence="1 2">DSM 11111</strain>
    </source>
</reference>
<dbReference type="PATRIC" id="fig|49547.3.peg.1782"/>
<comment type="caution">
    <text evidence="1">The sequence shown here is derived from an EMBL/GenBank/DDBJ whole genome shotgun (WGS) entry which is preliminary data.</text>
</comment>
<proteinExistence type="predicted"/>
<dbReference type="OrthoDB" id="101752at2157"/>
<evidence type="ECO:0000313" key="2">
    <source>
        <dbReference type="Proteomes" id="UP000077245"/>
    </source>
</evidence>
<organism evidence="1 2">
    <name type="scientific">Methanobrevibacter curvatus</name>
    <dbReference type="NCBI Taxonomy" id="49547"/>
    <lineage>
        <taxon>Archaea</taxon>
        <taxon>Methanobacteriati</taxon>
        <taxon>Methanobacteriota</taxon>
        <taxon>Methanomada group</taxon>
        <taxon>Methanobacteria</taxon>
        <taxon>Methanobacteriales</taxon>
        <taxon>Methanobacteriaceae</taxon>
        <taxon>Methanobrevibacter</taxon>
    </lineage>
</organism>
<evidence type="ECO:0000313" key="1">
    <source>
        <dbReference type="EMBL" id="KZX10760.1"/>
    </source>
</evidence>
<accession>A0A162FJ48</accession>
<dbReference type="Proteomes" id="UP000077245">
    <property type="component" value="Unassembled WGS sequence"/>
</dbReference>
<evidence type="ECO:0008006" key="3">
    <source>
        <dbReference type="Google" id="ProtNLM"/>
    </source>
</evidence>
<dbReference type="RefSeq" id="WP_067092459.1">
    <property type="nucleotide sequence ID" value="NZ_LWMV01000203.1"/>
</dbReference>
<name>A0A162FJ48_9EURY</name>
<dbReference type="EMBL" id="LWMV01000203">
    <property type="protein sequence ID" value="KZX10760.1"/>
    <property type="molecule type" value="Genomic_DNA"/>
</dbReference>
<gene>
    <name evidence="1" type="ORF">MBCUR_16750</name>
</gene>
<dbReference type="STRING" id="49547.MBCUR_16750"/>
<dbReference type="AlphaFoldDB" id="A0A162FJ48"/>
<dbReference type="Pfam" id="PF12686">
    <property type="entry name" value="DUF3800"/>
    <property type="match status" value="1"/>
</dbReference>